<dbReference type="GO" id="GO:0043235">
    <property type="term" value="C:receptor complex"/>
    <property type="evidence" value="ECO:0007669"/>
    <property type="project" value="TreeGrafter"/>
</dbReference>
<evidence type="ECO:0000256" key="9">
    <source>
        <dbReference type="ARBA" id="ARBA00022989"/>
    </source>
</evidence>
<keyword evidence="7" id="KW-0418">Kinase</keyword>
<dbReference type="SMART" id="SM00408">
    <property type="entry name" value="IGc2"/>
    <property type="match status" value="3"/>
</dbReference>
<dbReference type="Pfam" id="PF13927">
    <property type="entry name" value="Ig_3"/>
    <property type="match status" value="1"/>
</dbReference>
<keyword evidence="19" id="KW-0479">Metal-binding</keyword>
<keyword evidence="6 18" id="KW-0547">Nucleotide-binding</keyword>
<dbReference type="PRINTS" id="PR00109">
    <property type="entry name" value="TYRKINASE"/>
</dbReference>
<evidence type="ECO:0000256" key="19">
    <source>
        <dbReference type="PIRSR" id="PIRSR000615-3"/>
    </source>
</evidence>
<dbReference type="Gene3D" id="2.60.40.10">
    <property type="entry name" value="Immunoglobulins"/>
    <property type="match status" value="3"/>
</dbReference>
<evidence type="ECO:0000259" key="22">
    <source>
        <dbReference type="PROSITE" id="PS50835"/>
    </source>
</evidence>
<keyword evidence="4" id="KW-0808">Transferase</keyword>
<keyword evidence="12" id="KW-1015">Disulfide bond</keyword>
<evidence type="ECO:0000259" key="21">
    <source>
        <dbReference type="PROSITE" id="PS50011"/>
    </source>
</evidence>
<dbReference type="InterPro" id="IPR013783">
    <property type="entry name" value="Ig-like_fold"/>
</dbReference>
<evidence type="ECO:0000256" key="13">
    <source>
        <dbReference type="ARBA" id="ARBA00023170"/>
    </source>
</evidence>
<feature type="binding site" evidence="18 20">
    <location>
        <position position="648"/>
    </location>
    <ligand>
        <name>ATP</name>
        <dbReference type="ChEBI" id="CHEBI:30616"/>
    </ligand>
</feature>
<keyword evidence="24" id="KW-1185">Reference proteome</keyword>
<evidence type="ECO:0000256" key="17">
    <source>
        <dbReference type="PIRSR" id="PIRSR000615-1"/>
    </source>
</evidence>
<comment type="subcellular location">
    <subcellularLocation>
        <location evidence="1">Membrane</location>
        <topology evidence="1">Single-pass membrane protein</topology>
    </subcellularLocation>
</comment>
<keyword evidence="15" id="KW-0393">Immunoglobulin domain</keyword>
<evidence type="ECO:0000313" key="24">
    <source>
        <dbReference type="Proteomes" id="UP000549394"/>
    </source>
</evidence>
<dbReference type="GO" id="GO:0005886">
    <property type="term" value="C:plasma membrane"/>
    <property type="evidence" value="ECO:0007669"/>
    <property type="project" value="TreeGrafter"/>
</dbReference>
<evidence type="ECO:0000256" key="8">
    <source>
        <dbReference type="ARBA" id="ARBA00022840"/>
    </source>
</evidence>
<dbReference type="PANTHER" id="PTHR24416:SF600">
    <property type="entry name" value="PDGF- AND VEGF-RECEPTOR RELATED, ISOFORM J"/>
    <property type="match status" value="1"/>
</dbReference>
<dbReference type="Proteomes" id="UP000549394">
    <property type="component" value="Unassembled WGS sequence"/>
</dbReference>
<evidence type="ECO:0000256" key="6">
    <source>
        <dbReference type="ARBA" id="ARBA00022741"/>
    </source>
</evidence>
<keyword evidence="14" id="KW-0325">Glycoprotein</keyword>
<dbReference type="GO" id="GO:0007169">
    <property type="term" value="P:cell surface receptor protein tyrosine kinase signaling pathway"/>
    <property type="evidence" value="ECO:0007669"/>
    <property type="project" value="TreeGrafter"/>
</dbReference>
<dbReference type="PROSITE" id="PS00109">
    <property type="entry name" value="PROTEIN_KINASE_TYR"/>
    <property type="match status" value="1"/>
</dbReference>
<reference evidence="23 24" key="1">
    <citation type="submission" date="2020-08" db="EMBL/GenBank/DDBJ databases">
        <authorList>
            <person name="Hejnol A."/>
        </authorList>
    </citation>
    <scope>NUCLEOTIDE SEQUENCE [LARGE SCALE GENOMIC DNA]</scope>
</reference>
<sequence>MKWLSGNFACAVNKSCGSIPNKKEIVHENIRQFRVLDVFANTHIREVTIQVRPNKIVLEGRQMTLACGVKLTIGEDLPDENSQSFNWLLPSGKRVFSNKTCHNIKDRTFNCTSKLVLKEVRLEDSGLYSCYLNGRLEKSYQLDVKFPTIDLTFDNESLKKKKSMILNKNYLDVSLEIFSFPIMKQVAFMKDSKVIFSRNFSKTKWINFKTQKLGEYSHMIEKMNIRQNESTSETFLNISLKHNERKQRILFQLDRISARPYCSWQLEKQHVDAHVFVSANELFKLVCDCKGHPKPLFSIFKSFKGTDWSLYDENLRKFSTNLTIKAEISSKTNSSIQFKCLGQSDVGTSEDILTVYPGESNRACFLDSSTEVLLFEGESLSIGCYCNKFTGLRPRWRFLNSNASNTLFSIGSRIQLQNTTKNDSGVYTCEIWPKGTQLTLNLKVEDPLKPYIVTSLKKNRHNIVSENKLILFCDVRGLPRPNYEWFKDNIRLNDSNNNILSLTSTNTDLFGEYACKASNFVGSVTDKYLISKKTSSITLIISSSLTVSISVVVIGILIHQIWKKTWHLKQKQKVYDAALLLSRTTDFNPELPIQQQVDCIEYQKESYEISLEKIKFDVALGEGAFGKVIRAQIDGLYDDDSSRMVAVKMVKNRGSYEQVKSLLDELKILQYIGNHKNIIGLLGAVTDKLDMGKLCVVMDYCANGNLRNYLLKKGKELKFSAYLKNVPFYMEKETFENYMNEDIGKKSQLECHKILSLADLTSYAFQIAKGMEYLSNLQFVHRDLAARNILLTEDQVIKIADFGLARDIEDKATYKKTTDTPIPIKWMAIESLTHKIYSVKSDVWSYGVVLWEIFTLGKVPFPDLPPNFDFVKLLIKGVRLPRPICASEELYELMRFCWESQAEDRPNFSDIVRETKQEYERITKFINYQDKMNESSNQACKTADIWYINENPNERTKETLV</sequence>
<keyword evidence="13" id="KW-0675">Receptor</keyword>
<evidence type="ECO:0000256" key="15">
    <source>
        <dbReference type="ARBA" id="ARBA00023319"/>
    </source>
</evidence>
<dbReference type="GO" id="GO:0004714">
    <property type="term" value="F:transmembrane receptor protein tyrosine kinase activity"/>
    <property type="evidence" value="ECO:0007669"/>
    <property type="project" value="UniProtKB-EC"/>
</dbReference>
<dbReference type="SUPFAM" id="SSF48726">
    <property type="entry name" value="Immunoglobulin"/>
    <property type="match status" value="2"/>
</dbReference>
<evidence type="ECO:0000256" key="11">
    <source>
        <dbReference type="ARBA" id="ARBA00023137"/>
    </source>
</evidence>
<dbReference type="EMBL" id="CAJFCJ010000005">
    <property type="protein sequence ID" value="CAD5114223.1"/>
    <property type="molecule type" value="Genomic_DNA"/>
</dbReference>
<dbReference type="InterPro" id="IPR000719">
    <property type="entry name" value="Prot_kinase_dom"/>
</dbReference>
<evidence type="ECO:0000256" key="10">
    <source>
        <dbReference type="ARBA" id="ARBA00023136"/>
    </source>
</evidence>
<name>A0A7I8VD00_9ANNE</name>
<dbReference type="OrthoDB" id="6077854at2759"/>
<feature type="active site" description="Proton acceptor" evidence="17">
    <location>
        <position position="783"/>
    </location>
</feature>
<feature type="domain" description="Ig-like" evidence="22">
    <location>
        <begin position="357"/>
        <end position="439"/>
    </location>
</feature>
<evidence type="ECO:0000256" key="12">
    <source>
        <dbReference type="ARBA" id="ARBA00023157"/>
    </source>
</evidence>
<evidence type="ECO:0000256" key="18">
    <source>
        <dbReference type="PIRSR" id="PIRSR000615-2"/>
    </source>
</evidence>
<evidence type="ECO:0000256" key="4">
    <source>
        <dbReference type="ARBA" id="ARBA00022679"/>
    </source>
</evidence>
<keyword evidence="11" id="KW-0829">Tyrosine-protein kinase</keyword>
<dbReference type="InterPro" id="IPR008266">
    <property type="entry name" value="Tyr_kinase_AS"/>
</dbReference>
<feature type="binding site" evidence="18">
    <location>
        <begin position="621"/>
        <end position="628"/>
    </location>
    <ligand>
        <name>ATP</name>
        <dbReference type="ChEBI" id="CHEBI:30616"/>
    </ligand>
</feature>
<dbReference type="PROSITE" id="PS50835">
    <property type="entry name" value="IG_LIKE"/>
    <property type="match status" value="3"/>
</dbReference>
<dbReference type="PANTHER" id="PTHR24416">
    <property type="entry name" value="TYROSINE-PROTEIN KINASE RECEPTOR"/>
    <property type="match status" value="1"/>
</dbReference>
<keyword evidence="10" id="KW-0472">Membrane</keyword>
<evidence type="ECO:0000256" key="7">
    <source>
        <dbReference type="ARBA" id="ARBA00022777"/>
    </source>
</evidence>
<dbReference type="PIRSF" id="PIRSF000615">
    <property type="entry name" value="TyrPK_CSF1-R"/>
    <property type="match status" value="1"/>
</dbReference>
<keyword evidence="3" id="KW-0597">Phosphoprotein</keyword>
<gene>
    <name evidence="23" type="ORF">DGYR_LOCUS3091</name>
</gene>
<feature type="domain" description="Ig-like" evidence="22">
    <location>
        <begin position="450"/>
        <end position="531"/>
    </location>
</feature>
<feature type="domain" description="Ig-like" evidence="22">
    <location>
        <begin position="45"/>
        <end position="141"/>
    </location>
</feature>
<dbReference type="GO" id="GO:0005524">
    <property type="term" value="F:ATP binding"/>
    <property type="evidence" value="ECO:0007669"/>
    <property type="project" value="UniProtKB-UniRule"/>
</dbReference>
<feature type="binding site" evidence="18">
    <location>
        <position position="787"/>
    </location>
    <ligand>
        <name>ATP</name>
        <dbReference type="ChEBI" id="CHEBI:30616"/>
    </ligand>
</feature>
<dbReference type="Gene3D" id="1.10.510.10">
    <property type="entry name" value="Transferase(Phosphotransferase) domain 1"/>
    <property type="match status" value="1"/>
</dbReference>
<dbReference type="InterPro" id="IPR050122">
    <property type="entry name" value="RTK"/>
</dbReference>
<keyword evidence="9" id="KW-1133">Transmembrane helix</keyword>
<keyword evidence="5" id="KW-0812">Transmembrane</keyword>
<comment type="caution">
    <text evidence="23">The sequence shown here is derived from an EMBL/GenBank/DDBJ whole genome shotgun (WGS) entry which is preliminary data.</text>
</comment>
<dbReference type="Pfam" id="PF07714">
    <property type="entry name" value="PK_Tyr_Ser-Thr"/>
    <property type="match status" value="1"/>
</dbReference>
<dbReference type="PROSITE" id="PS50011">
    <property type="entry name" value="PROTEIN_KINASE_DOM"/>
    <property type="match status" value="1"/>
</dbReference>
<feature type="domain" description="Protein kinase" evidence="21">
    <location>
        <begin position="614"/>
        <end position="926"/>
    </location>
</feature>
<dbReference type="InterPro" id="IPR001245">
    <property type="entry name" value="Ser-Thr/Tyr_kinase_cat_dom"/>
</dbReference>
<dbReference type="Gene3D" id="3.30.200.20">
    <property type="entry name" value="Phosphorylase Kinase, domain 1"/>
    <property type="match status" value="1"/>
</dbReference>
<proteinExistence type="predicted"/>
<keyword evidence="19" id="KW-0460">Magnesium</keyword>
<dbReference type="InterPro" id="IPR007110">
    <property type="entry name" value="Ig-like_dom"/>
</dbReference>
<dbReference type="InterPro" id="IPR003598">
    <property type="entry name" value="Ig_sub2"/>
</dbReference>
<dbReference type="InterPro" id="IPR011009">
    <property type="entry name" value="Kinase-like_dom_sf"/>
</dbReference>
<evidence type="ECO:0000256" key="16">
    <source>
        <dbReference type="ARBA" id="ARBA00051243"/>
    </source>
</evidence>
<evidence type="ECO:0000256" key="20">
    <source>
        <dbReference type="PROSITE-ProRule" id="PRU10141"/>
    </source>
</evidence>
<accession>A0A7I8VD00</accession>
<protein>
    <recommendedName>
        <fullName evidence="2">receptor protein-tyrosine kinase</fullName>
        <ecNumber evidence="2">2.7.10.1</ecNumber>
    </recommendedName>
</protein>
<feature type="binding site" evidence="19">
    <location>
        <position position="801"/>
    </location>
    <ligand>
        <name>Mg(2+)</name>
        <dbReference type="ChEBI" id="CHEBI:18420"/>
    </ligand>
</feature>
<dbReference type="SMART" id="SM00409">
    <property type="entry name" value="IG"/>
    <property type="match status" value="3"/>
</dbReference>
<dbReference type="FunFam" id="1.10.510.10:FF:000554">
    <property type="entry name" value="Predicted protein"/>
    <property type="match status" value="1"/>
</dbReference>
<evidence type="ECO:0000256" key="5">
    <source>
        <dbReference type="ARBA" id="ARBA00022692"/>
    </source>
</evidence>
<dbReference type="InterPro" id="IPR020635">
    <property type="entry name" value="Tyr_kinase_cat_dom"/>
</dbReference>
<keyword evidence="8 18" id="KW-0067">ATP-binding</keyword>
<dbReference type="SMART" id="SM00219">
    <property type="entry name" value="TyrKc"/>
    <property type="match status" value="1"/>
</dbReference>
<evidence type="ECO:0000256" key="1">
    <source>
        <dbReference type="ARBA" id="ARBA00004167"/>
    </source>
</evidence>
<evidence type="ECO:0000256" key="3">
    <source>
        <dbReference type="ARBA" id="ARBA00022553"/>
    </source>
</evidence>
<comment type="catalytic activity">
    <reaction evidence="16">
        <text>L-tyrosyl-[protein] + ATP = O-phospho-L-tyrosyl-[protein] + ADP + H(+)</text>
        <dbReference type="Rhea" id="RHEA:10596"/>
        <dbReference type="Rhea" id="RHEA-COMP:10136"/>
        <dbReference type="Rhea" id="RHEA-COMP:20101"/>
        <dbReference type="ChEBI" id="CHEBI:15378"/>
        <dbReference type="ChEBI" id="CHEBI:30616"/>
        <dbReference type="ChEBI" id="CHEBI:46858"/>
        <dbReference type="ChEBI" id="CHEBI:61978"/>
        <dbReference type="ChEBI" id="CHEBI:456216"/>
        <dbReference type="EC" id="2.7.10.1"/>
    </reaction>
</comment>
<organism evidence="23 24">
    <name type="scientific">Dimorphilus gyrociliatus</name>
    <dbReference type="NCBI Taxonomy" id="2664684"/>
    <lineage>
        <taxon>Eukaryota</taxon>
        <taxon>Metazoa</taxon>
        <taxon>Spiralia</taxon>
        <taxon>Lophotrochozoa</taxon>
        <taxon>Annelida</taxon>
        <taxon>Polychaeta</taxon>
        <taxon>Polychaeta incertae sedis</taxon>
        <taxon>Dinophilidae</taxon>
        <taxon>Dimorphilus</taxon>
    </lineage>
</organism>
<dbReference type="CDD" id="cd00192">
    <property type="entry name" value="PTKc"/>
    <property type="match status" value="1"/>
</dbReference>
<dbReference type="GO" id="GO:0046872">
    <property type="term" value="F:metal ion binding"/>
    <property type="evidence" value="ECO:0007669"/>
    <property type="project" value="UniProtKB-KW"/>
</dbReference>
<dbReference type="EC" id="2.7.10.1" evidence="2"/>
<dbReference type="PROSITE" id="PS00107">
    <property type="entry name" value="PROTEIN_KINASE_ATP"/>
    <property type="match status" value="1"/>
</dbReference>
<evidence type="ECO:0000256" key="2">
    <source>
        <dbReference type="ARBA" id="ARBA00011902"/>
    </source>
</evidence>
<dbReference type="InterPro" id="IPR036179">
    <property type="entry name" value="Ig-like_dom_sf"/>
</dbReference>
<dbReference type="InterPro" id="IPR017441">
    <property type="entry name" value="Protein_kinase_ATP_BS"/>
</dbReference>
<dbReference type="AlphaFoldDB" id="A0A7I8VD00"/>
<evidence type="ECO:0000256" key="14">
    <source>
        <dbReference type="ARBA" id="ARBA00023180"/>
    </source>
</evidence>
<dbReference type="InterPro" id="IPR003599">
    <property type="entry name" value="Ig_sub"/>
</dbReference>
<feature type="binding site" evidence="19">
    <location>
        <position position="788"/>
    </location>
    <ligand>
        <name>Mg(2+)</name>
        <dbReference type="ChEBI" id="CHEBI:18420"/>
    </ligand>
</feature>
<dbReference type="SUPFAM" id="SSF56112">
    <property type="entry name" value="Protein kinase-like (PK-like)"/>
    <property type="match status" value="1"/>
</dbReference>
<evidence type="ECO:0000313" key="23">
    <source>
        <dbReference type="EMBL" id="CAD5114223.1"/>
    </source>
</evidence>